<feature type="binding site" evidence="10">
    <location>
        <position position="104"/>
    </location>
    <ligand>
        <name>pyridoxal 5'-phosphate</name>
        <dbReference type="ChEBI" id="CHEBI:597326"/>
    </ligand>
</feature>
<dbReference type="SUPFAM" id="SSF53383">
    <property type="entry name" value="PLP-dependent transferases"/>
    <property type="match status" value="1"/>
</dbReference>
<comment type="catalytic activity">
    <reaction evidence="8 10">
        <text>4-(phosphooxy)-L-threonine + 2-oxoglutarate = (R)-3-hydroxy-2-oxo-4-phosphooxybutanoate + L-glutamate</text>
        <dbReference type="Rhea" id="RHEA:16573"/>
        <dbReference type="ChEBI" id="CHEBI:16810"/>
        <dbReference type="ChEBI" id="CHEBI:29985"/>
        <dbReference type="ChEBI" id="CHEBI:58452"/>
        <dbReference type="ChEBI" id="CHEBI:58538"/>
        <dbReference type="EC" id="2.6.1.52"/>
    </reaction>
</comment>
<feature type="binding site" evidence="10">
    <location>
        <position position="174"/>
    </location>
    <ligand>
        <name>pyridoxal 5'-phosphate</name>
        <dbReference type="ChEBI" id="CHEBI:597326"/>
    </ligand>
</feature>
<dbReference type="EMBL" id="KF900415">
    <property type="protein sequence ID" value="AIE94148.1"/>
    <property type="molecule type" value="Genomic_DNA"/>
</dbReference>
<feature type="modified residue" description="N6-(pyridoxal phosphate)lysine" evidence="10">
    <location>
        <position position="198"/>
    </location>
</feature>
<dbReference type="Gene3D" id="3.40.640.10">
    <property type="entry name" value="Type I PLP-dependent aspartate aminotransferase-like (Major domain)"/>
    <property type="match status" value="1"/>
</dbReference>
<dbReference type="FunFam" id="3.90.1150.10:FF:000006">
    <property type="entry name" value="Phosphoserine aminotransferase"/>
    <property type="match status" value="1"/>
</dbReference>
<evidence type="ECO:0000256" key="8">
    <source>
        <dbReference type="ARBA" id="ARBA00047630"/>
    </source>
</evidence>
<dbReference type="FunFam" id="3.40.640.10:FF:000010">
    <property type="entry name" value="Phosphoserine aminotransferase"/>
    <property type="match status" value="1"/>
</dbReference>
<dbReference type="EC" id="2.6.1.52" evidence="10"/>
<dbReference type="InterPro" id="IPR020578">
    <property type="entry name" value="Aminotrans_V_PyrdxlP_BS"/>
</dbReference>
<name>A0A075FS25_9EURY</name>
<comment type="similarity">
    <text evidence="2 10">Belongs to the class-V pyridoxal-phosphate-dependent aminotransferase family. SerC subfamily.</text>
</comment>
<dbReference type="GO" id="GO:0004648">
    <property type="term" value="F:O-phospho-L-serine:2-oxoglutarate aminotransferase activity"/>
    <property type="evidence" value="ECO:0007669"/>
    <property type="project" value="UniProtKB-UniRule"/>
</dbReference>
<dbReference type="NCBIfam" id="NF003764">
    <property type="entry name" value="PRK05355.1"/>
    <property type="match status" value="1"/>
</dbReference>
<keyword evidence="10" id="KW-0963">Cytoplasm</keyword>
<comment type="caution">
    <text evidence="10">Lacks conserved residue(s) required for the propagation of feature annotation.</text>
</comment>
<feature type="binding site" evidence="10">
    <location>
        <position position="44"/>
    </location>
    <ligand>
        <name>L-glutamate</name>
        <dbReference type="ChEBI" id="CHEBI:29985"/>
    </ligand>
</feature>
<dbReference type="Gene3D" id="3.90.1150.10">
    <property type="entry name" value="Aspartate Aminotransferase, domain 1"/>
    <property type="match status" value="1"/>
</dbReference>
<evidence type="ECO:0000256" key="4">
    <source>
        <dbReference type="ARBA" id="ARBA00022605"/>
    </source>
</evidence>
<evidence type="ECO:0000256" key="10">
    <source>
        <dbReference type="HAMAP-Rule" id="MF_00160"/>
    </source>
</evidence>
<evidence type="ECO:0000256" key="3">
    <source>
        <dbReference type="ARBA" id="ARBA00022576"/>
    </source>
</evidence>
<evidence type="ECO:0000256" key="1">
    <source>
        <dbReference type="ARBA" id="ARBA00005099"/>
    </source>
</evidence>
<evidence type="ECO:0000256" key="6">
    <source>
        <dbReference type="ARBA" id="ARBA00022898"/>
    </source>
</evidence>
<proteinExistence type="inferred from homology"/>
<keyword evidence="10" id="KW-0664">Pyridoxine biosynthesis</keyword>
<comment type="cofactor">
    <cofactor evidence="10">
        <name>pyridoxal 5'-phosphate</name>
        <dbReference type="ChEBI" id="CHEBI:597326"/>
    </cofactor>
    <text evidence="10">Binds 1 pyridoxal phosphate per subunit.</text>
</comment>
<keyword evidence="6 10" id="KW-0663">Pyridoxal phosphate</keyword>
<dbReference type="GO" id="GO:0030170">
    <property type="term" value="F:pyridoxal phosphate binding"/>
    <property type="evidence" value="ECO:0007669"/>
    <property type="project" value="UniProtKB-UniRule"/>
</dbReference>
<dbReference type="Pfam" id="PF00266">
    <property type="entry name" value="Aminotran_5"/>
    <property type="match status" value="1"/>
</dbReference>
<dbReference type="InterPro" id="IPR000192">
    <property type="entry name" value="Aminotrans_V_dom"/>
</dbReference>
<comment type="subcellular location">
    <subcellularLocation>
        <location evidence="10">Cytoplasm</location>
    </subcellularLocation>
</comment>
<feature type="binding site" evidence="10">
    <location>
        <begin position="244"/>
        <end position="245"/>
    </location>
    <ligand>
        <name>pyridoxal 5'-phosphate</name>
        <dbReference type="ChEBI" id="CHEBI:597326"/>
    </ligand>
</feature>
<dbReference type="GO" id="GO:0005737">
    <property type="term" value="C:cytoplasm"/>
    <property type="evidence" value="ECO:0007669"/>
    <property type="project" value="UniProtKB-SubCell"/>
</dbReference>
<dbReference type="AlphaFoldDB" id="A0A075FS25"/>
<dbReference type="InterPro" id="IPR015421">
    <property type="entry name" value="PyrdxlP-dep_Trfase_major"/>
</dbReference>
<dbReference type="GO" id="GO:0006564">
    <property type="term" value="P:L-serine biosynthetic process"/>
    <property type="evidence" value="ECO:0007669"/>
    <property type="project" value="UniProtKB-UniRule"/>
</dbReference>
<reference evidence="12" key="1">
    <citation type="journal article" date="2014" name="Genome Biol. Evol.">
        <title>Pangenome evidence for extensive interdomain horizontal transfer affecting lineage core and shell genes in uncultured planktonic thaumarchaeota and euryarchaeota.</title>
        <authorList>
            <person name="Deschamps P."/>
            <person name="Zivanovic Y."/>
            <person name="Moreira D."/>
            <person name="Rodriguez-Valera F."/>
            <person name="Lopez-Garcia P."/>
        </authorList>
    </citation>
    <scope>NUCLEOTIDE SEQUENCE</scope>
</reference>
<feature type="binding site" evidence="10">
    <location>
        <begin position="78"/>
        <end position="79"/>
    </location>
    <ligand>
        <name>pyridoxal 5'-phosphate</name>
        <dbReference type="ChEBI" id="CHEBI:597326"/>
    </ligand>
</feature>
<dbReference type="InterPro" id="IPR022278">
    <property type="entry name" value="Pser_aminoTfrase"/>
</dbReference>
<dbReference type="GO" id="GO:0008615">
    <property type="term" value="P:pyridoxine biosynthetic process"/>
    <property type="evidence" value="ECO:0007669"/>
    <property type="project" value="UniProtKB-UniRule"/>
</dbReference>
<dbReference type="PANTHER" id="PTHR43247:SF1">
    <property type="entry name" value="PHOSPHOSERINE AMINOTRANSFERASE"/>
    <property type="match status" value="1"/>
</dbReference>
<feature type="domain" description="Aminotransferase class V" evidence="11">
    <location>
        <begin position="7"/>
        <end position="355"/>
    </location>
</feature>
<evidence type="ECO:0000256" key="7">
    <source>
        <dbReference type="ARBA" id="ARBA00023299"/>
    </source>
</evidence>
<dbReference type="PIRSF" id="PIRSF000525">
    <property type="entry name" value="SerC"/>
    <property type="match status" value="1"/>
</dbReference>
<evidence type="ECO:0000256" key="2">
    <source>
        <dbReference type="ARBA" id="ARBA00006904"/>
    </source>
</evidence>
<dbReference type="HAMAP" id="MF_00160">
    <property type="entry name" value="SerC_aminotrans_5"/>
    <property type="match status" value="1"/>
</dbReference>
<accession>A0A075FS25</accession>
<keyword evidence="3 10" id="KW-0032">Aminotransferase</keyword>
<evidence type="ECO:0000259" key="11">
    <source>
        <dbReference type="Pfam" id="PF00266"/>
    </source>
</evidence>
<feature type="binding site" evidence="10">
    <location>
        <position position="154"/>
    </location>
    <ligand>
        <name>pyridoxal 5'-phosphate</name>
        <dbReference type="ChEBI" id="CHEBI:597326"/>
    </ligand>
</feature>
<gene>
    <name evidence="12" type="primary">PSAT1</name>
    <name evidence="10 12" type="synonym">serC</name>
</gene>
<organism evidence="12">
    <name type="scientific">uncultured marine group II/III euryarchaeote AD1000_44_A01</name>
    <dbReference type="NCBI Taxonomy" id="1457773"/>
    <lineage>
        <taxon>Archaea</taxon>
        <taxon>Methanobacteriati</taxon>
        <taxon>Methanobacteriota</taxon>
        <taxon>environmental samples</taxon>
    </lineage>
</organism>
<feature type="binding site" evidence="10">
    <location>
        <position position="197"/>
    </location>
    <ligand>
        <name>pyridoxal 5'-phosphate</name>
        <dbReference type="ChEBI" id="CHEBI:597326"/>
    </ligand>
</feature>
<dbReference type="UniPathway" id="UPA00244">
    <property type="reaction ID" value="UER00311"/>
</dbReference>
<comment type="subunit">
    <text evidence="10">Homodimer.</text>
</comment>
<sequence length="367" mass="39475">MSESRIHNFGAGPAVLPLSVVEEVQAALPNLNNSGFGLCEISHRSPTFQAVVDSAMERIRRVLSVPEDYTILFLQGGASTQFYMTALNLMQPGERADFLETGGWSKKAVVEAKRIGGVSVIWSDSENGFRSVPSAGEYAVSEGSLYVHYTSNNTLMGTQYHDLPDSGGKPRVLDASSDIAGVPLDVSAHDLIYAGAQKNLGPSGVTLVILSPWALARAQENSDAGRLPTMLDYTVHASKGSLFNTPNTFGIFVLDCVFKWLEENGGLDGSIARNRAKAALLYGELDRTDFWAPHAQVEARSVMNVTWRCADESLESVFLAESAAAGLGGLKGHRSVGGIRASLYNGCPIESVEALVAFMREFAERHS</sequence>
<dbReference type="PROSITE" id="PS00595">
    <property type="entry name" value="AA_TRANSFER_CLASS_5"/>
    <property type="match status" value="1"/>
</dbReference>
<protein>
    <recommendedName>
        <fullName evidence="10">Phosphoserine aminotransferase</fullName>
        <ecNumber evidence="10">2.6.1.52</ecNumber>
    </recommendedName>
    <alternativeName>
        <fullName evidence="10">Phosphohydroxythreonine aminotransferase</fullName>
        <shortName evidence="10">PSAT</shortName>
    </alternativeName>
</protein>
<keyword evidence="7 10" id="KW-0718">Serine biosynthesis</keyword>
<keyword evidence="4 10" id="KW-0028">Amino-acid biosynthesis</keyword>
<comment type="pathway">
    <text evidence="1 10">Amino-acid biosynthesis; L-serine biosynthesis; L-serine from 3-phospho-D-glycerate: step 2/3.</text>
</comment>
<dbReference type="InterPro" id="IPR015422">
    <property type="entry name" value="PyrdxlP-dep_Trfase_small"/>
</dbReference>
<evidence type="ECO:0000256" key="5">
    <source>
        <dbReference type="ARBA" id="ARBA00022679"/>
    </source>
</evidence>
<dbReference type="UniPathway" id="UPA00135">
    <property type="reaction ID" value="UER00197"/>
</dbReference>
<comment type="catalytic activity">
    <reaction evidence="9 10">
        <text>O-phospho-L-serine + 2-oxoglutarate = 3-phosphooxypyruvate + L-glutamate</text>
        <dbReference type="Rhea" id="RHEA:14329"/>
        <dbReference type="ChEBI" id="CHEBI:16810"/>
        <dbReference type="ChEBI" id="CHEBI:18110"/>
        <dbReference type="ChEBI" id="CHEBI:29985"/>
        <dbReference type="ChEBI" id="CHEBI:57524"/>
        <dbReference type="EC" id="2.6.1.52"/>
    </reaction>
</comment>
<keyword evidence="5 10" id="KW-0808">Transferase</keyword>
<dbReference type="InterPro" id="IPR015424">
    <property type="entry name" value="PyrdxlP-dep_Trfase"/>
</dbReference>
<dbReference type="PANTHER" id="PTHR43247">
    <property type="entry name" value="PHOSPHOSERINE AMINOTRANSFERASE"/>
    <property type="match status" value="1"/>
</dbReference>
<comment type="pathway">
    <text evidence="10">Cofactor biosynthesis; pyridoxine 5'-phosphate biosynthesis; pyridoxine 5'-phosphate from D-erythrose 4-phosphate: step 3/5.</text>
</comment>
<comment type="function">
    <text evidence="10">Catalyzes the reversible conversion of 3-phosphohydroxypyruvate to phosphoserine and of 3-hydroxy-2-oxo-4-phosphonooxybutanoate to phosphohydroxythreonine.</text>
</comment>
<evidence type="ECO:0000313" key="12">
    <source>
        <dbReference type="EMBL" id="AIE94148.1"/>
    </source>
</evidence>
<evidence type="ECO:0000256" key="9">
    <source>
        <dbReference type="ARBA" id="ARBA00049007"/>
    </source>
</evidence>